<dbReference type="Gene3D" id="2.160.20.20">
    <property type="match status" value="1"/>
</dbReference>
<dbReference type="AlphaFoldDB" id="A0A415E6B1"/>
<organism evidence="1 2">
    <name type="scientific">Emergencia timonensis</name>
    <dbReference type="NCBI Taxonomy" id="1776384"/>
    <lineage>
        <taxon>Bacteria</taxon>
        <taxon>Bacillati</taxon>
        <taxon>Bacillota</taxon>
        <taxon>Clostridia</taxon>
        <taxon>Peptostreptococcales</taxon>
        <taxon>Anaerovoracaceae</taxon>
        <taxon>Emergencia</taxon>
    </lineage>
</organism>
<dbReference type="InterPro" id="IPR012332">
    <property type="entry name" value="Autotransporter_pectin_lyase_C"/>
</dbReference>
<evidence type="ECO:0000313" key="2">
    <source>
        <dbReference type="Proteomes" id="UP000284841"/>
    </source>
</evidence>
<dbReference type="GeneID" id="83004816"/>
<comment type="caution">
    <text evidence="1">The sequence shown here is derived from an EMBL/GenBank/DDBJ whole genome shotgun (WGS) entry which is preliminary data.</text>
</comment>
<proteinExistence type="predicted"/>
<dbReference type="STRING" id="1776384.GCA_900086585_02479"/>
<dbReference type="RefSeq" id="WP_067538921.1">
    <property type="nucleotide sequence ID" value="NZ_AP025567.1"/>
</dbReference>
<dbReference type="EMBL" id="QRMS01000001">
    <property type="protein sequence ID" value="RHJ89185.1"/>
    <property type="molecule type" value="Genomic_DNA"/>
</dbReference>
<protein>
    <submittedName>
        <fullName evidence="1">Uncharacterized protein</fullName>
    </submittedName>
</protein>
<reference evidence="1 2" key="1">
    <citation type="submission" date="2018-08" db="EMBL/GenBank/DDBJ databases">
        <title>A genome reference for cultivated species of the human gut microbiota.</title>
        <authorList>
            <person name="Zou Y."/>
            <person name="Xue W."/>
            <person name="Luo G."/>
        </authorList>
    </citation>
    <scope>NUCLEOTIDE SEQUENCE [LARGE SCALE GENOMIC DNA]</scope>
    <source>
        <strain evidence="1 2">AM07-24</strain>
    </source>
</reference>
<gene>
    <name evidence="1" type="ORF">DW099_01015</name>
</gene>
<dbReference type="Proteomes" id="UP000284841">
    <property type="component" value="Unassembled WGS sequence"/>
</dbReference>
<keyword evidence="2" id="KW-1185">Reference proteome</keyword>
<dbReference type="OrthoDB" id="7054234at2"/>
<name>A0A415E6B1_9FIRM</name>
<evidence type="ECO:0000313" key="1">
    <source>
        <dbReference type="EMBL" id="RHJ89185.1"/>
    </source>
</evidence>
<accession>A0A415E6B1</accession>
<sequence>MNKSMKKTFKKSLVILLAVVTMVGFGMPGLSYFDASGSMGIYSFAAVKTGGEYIKSIKGNTITTKDGQKEKYNTGMTFVSGGSEITYASAKTKVKAGKSVKVYKQYFKPYKNMISSSDDGGADGAPGGGTDTGNKFGSSTSKIGTAKFRIGYYITNGGIDGDLSLVKAKNKSGISSLVGKTLSLGKGVVGGTVKTSKSGRTTTVNNLKVNSYSDNLNPIVVQGTNSSKKTYAKINNAKINLLGKSDGSGTVCDFSAWGAAISTFDNASTIIDKANIHTTGVARCAVEGDDGSDTLIKNSKIKVDGGMLYDGYINSADTETMVAPPWVLGIVGNARATNLLGDNSTMTVYNSNVYAAKWGVLSTDGCSNVVLNAINSKINMDLSGDDLTEDSGYGAYAIGSATENFYGSTFNVPTYAVICANGDNVVNFLSSKGNIQTMKYSDAKKAYVKGQYSFKDSQVKDQKTTVNSENFGVSVWGGGTVNVKDGTTFNTGSAAFLFKTGGQHTGAAVNIDNAKINTENNTLLQVLDNEDSAATDPNNEGMVFENKYYEEKEGWLGLENDTLYKAGKNDKATTEAINVTNATLSGDIYNGSGYKQMAAELNVTLGKGANLTGAISASTIKHTTDGGKTQNTNIPMSKYYQFGHVINKAYYNGANDVNLTLTDDAVWNVKDESIVTSLTVGANAKINGTVYVNGTKTTVEAGKTYTGTITVKPL</sequence>